<evidence type="ECO:0000256" key="10">
    <source>
        <dbReference type="RuleBase" id="RU363035"/>
    </source>
</evidence>
<dbReference type="GO" id="GO:0005524">
    <property type="term" value="F:ATP binding"/>
    <property type="evidence" value="ECO:0007669"/>
    <property type="project" value="UniProtKB-UniRule"/>
</dbReference>
<proteinExistence type="inferred from homology"/>
<evidence type="ECO:0000313" key="16">
    <source>
        <dbReference type="Proteomes" id="UP001151079"/>
    </source>
</evidence>
<dbReference type="InterPro" id="IPR002300">
    <property type="entry name" value="aa-tRNA-synth_Ia"/>
</dbReference>
<dbReference type="Gene3D" id="3.40.960.10">
    <property type="entry name" value="VSR Endonuclease"/>
    <property type="match status" value="1"/>
</dbReference>
<dbReference type="FunFam" id="3.40.50.620:FF:000060">
    <property type="entry name" value="Leucine--tRNA ligase"/>
    <property type="match status" value="1"/>
</dbReference>
<gene>
    <name evidence="9" type="primary">leuS</name>
    <name evidence="15" type="ORF">OIU83_16790</name>
</gene>
<comment type="caution">
    <text evidence="9">Lacks conserved residue(s) required for the propagation of feature annotation.</text>
</comment>
<dbReference type="Proteomes" id="UP001151079">
    <property type="component" value="Unassembled WGS sequence"/>
</dbReference>
<evidence type="ECO:0000256" key="9">
    <source>
        <dbReference type="HAMAP-Rule" id="MF_00049"/>
    </source>
</evidence>
<feature type="domain" description="DUF559" evidence="12">
    <location>
        <begin position="333"/>
        <end position="435"/>
    </location>
</feature>
<evidence type="ECO:0000256" key="2">
    <source>
        <dbReference type="ARBA" id="ARBA00022490"/>
    </source>
</evidence>
<dbReference type="InterPro" id="IPR047216">
    <property type="entry name" value="Endonuclease_DUF559_bact"/>
</dbReference>
<dbReference type="InterPro" id="IPR002302">
    <property type="entry name" value="Leu-tRNA-ligase"/>
</dbReference>
<dbReference type="FunFam" id="1.10.730.10:FF:000011">
    <property type="entry name" value="Leucine--tRNA ligase chloroplastic/mitochondrial"/>
    <property type="match status" value="1"/>
</dbReference>
<dbReference type="InterPro" id="IPR014729">
    <property type="entry name" value="Rossmann-like_a/b/a_fold"/>
</dbReference>
<dbReference type="EMBL" id="JAOZEW010000018">
    <property type="protein sequence ID" value="MCV9929326.1"/>
    <property type="molecule type" value="Genomic_DNA"/>
</dbReference>
<dbReference type="GO" id="GO:0004823">
    <property type="term" value="F:leucine-tRNA ligase activity"/>
    <property type="evidence" value="ECO:0007669"/>
    <property type="project" value="UniProtKB-UniRule"/>
</dbReference>
<dbReference type="Pfam" id="PF13603">
    <property type="entry name" value="tRNA-synt_1_2"/>
    <property type="match status" value="1"/>
</dbReference>
<dbReference type="FunFam" id="3.40.50.620:FF:000056">
    <property type="entry name" value="Leucine--tRNA ligase"/>
    <property type="match status" value="1"/>
</dbReference>
<evidence type="ECO:0000256" key="4">
    <source>
        <dbReference type="ARBA" id="ARBA00022741"/>
    </source>
</evidence>
<dbReference type="CDD" id="cd07958">
    <property type="entry name" value="Anticodon_Ia_Leu_BEm"/>
    <property type="match status" value="1"/>
</dbReference>
<comment type="caution">
    <text evidence="15">The sequence shown here is derived from an EMBL/GenBank/DDBJ whole genome shotgun (WGS) entry which is preliminary data.</text>
</comment>
<keyword evidence="2 9" id="KW-0963">Cytoplasm</keyword>
<dbReference type="Pfam" id="PF00133">
    <property type="entry name" value="tRNA-synt_1"/>
    <property type="match status" value="1"/>
</dbReference>
<dbReference type="InterPro" id="IPR009080">
    <property type="entry name" value="tRNAsynth_Ia_anticodon-bd"/>
</dbReference>
<keyword evidence="4 9" id="KW-0547">Nucleotide-binding</keyword>
<dbReference type="CDD" id="cd01038">
    <property type="entry name" value="Endonuclease_DUF559"/>
    <property type="match status" value="1"/>
</dbReference>
<dbReference type="InterPro" id="IPR013155">
    <property type="entry name" value="M/V/L/I-tRNA-synth_anticd-bd"/>
</dbReference>
<sequence>MKYNPIEIDAKWQKYWADNKTFAAENNSEKPKHYVLDMFPYPSGAGLHVGHPLGYIASDVYSRFKRHQGFNVLHPMGYDSFGLPAEQYAIQTGQRPEDTTRVNIDGGVDKEGKQIAGYRKQLDKIGFSFDWDREVRTSNPDYYKHTQWIFIQLFNSWYNKNADKAEDISTLVSIFEKEGNATVNAVCDDNIVGFSSSEWTSFSADEQQKILLQYRLTYLAETEVNWCPGLGTVLANDEIVNGVSERGGYPVIRKKMTQWSMRISAYAERLLQGLNDIDWSESIKESQRNWIGKSVGAMVTFPILSFPEGEETDSAEQKSGYMTGGNNSHLLLERAKEMRNNPTEAEKILWLNLKSKALDYKFRQQHLIDDFIVDFVCLSKKLIIEVDGGIHDSQQEADAKRTEILNEKGFKVIRFNNKEIFNNIDSVLTVIKHELLNAVDVPPSGARGIAVFTTRPDTIFGVTFMTLAPEHPLVTEITTPEQKAAIEAYIEKTAKRSERERMADVKTISGVFTGAYAEHPFTKEPIPVWIGDYVLAGYGTGAVMAVPCGDERDYAFANFFKGQNGMPEIKNIFANVDISEAAYGSKDNVEIANSDFLNGLNYKKATQKAIAELEKLNQGTGKTNYRLRDAVFSRQRYWGEPFPVYYVNGLPQMIEAQHLPIILPEVEKYLPTEDGLPPLGNAAVWAWDTKTNTVINTDLVDNVTIFPLELNTMPGWAGSSWYWMRYMDAHNENEFASKEAIAYWESVDLYIGGSEHATGHLLYSRFWNKFLKDKGFAPTEEPFKKLINQGMILGTTAYVYRLEGTNTFISKNKIEGQNVQPIRVDVHFVNSSDELEIEKFKAWREDFNTAEFIFDENGKYIVGREVEKMSKSYYNVVTPDDICNEYGADTLRLYEMFLGPLEQAKPWNTAGISGVFGFLKKLCRLYFDDNGLIITNDEPTKDNLKSLHKTIKKVAEDIESFSFNTSVSQFMICVNELSTQNCHSRAILEPLAIVISPYAPHIAEELWSLLGHTTSIAAVAFPTFEPKYLVESSKEYPVSFNGKMRFTIELPLDLTAAQIEEIIMKDERTLKQLDGRTPNKVIIVPGKIINLVG</sequence>
<dbReference type="AlphaFoldDB" id="A0A9X2ZDE9"/>
<feature type="short sequence motif" description="'KMSKS' region" evidence="9">
    <location>
        <begin position="868"/>
        <end position="872"/>
    </location>
</feature>
<dbReference type="SUPFAM" id="SSF50677">
    <property type="entry name" value="ValRS/IleRS/LeuRS editing domain"/>
    <property type="match status" value="1"/>
</dbReference>
<dbReference type="GO" id="GO:0006429">
    <property type="term" value="P:leucyl-tRNA aminoacylation"/>
    <property type="evidence" value="ECO:0007669"/>
    <property type="project" value="UniProtKB-UniRule"/>
</dbReference>
<dbReference type="InterPro" id="IPR007569">
    <property type="entry name" value="DUF559"/>
</dbReference>
<dbReference type="InterPro" id="IPR025709">
    <property type="entry name" value="Leu_tRNA-synth_edit"/>
</dbReference>
<feature type="binding site" evidence="9">
    <location>
        <position position="871"/>
    </location>
    <ligand>
        <name>ATP</name>
        <dbReference type="ChEBI" id="CHEBI:30616"/>
    </ligand>
</feature>
<evidence type="ECO:0000256" key="7">
    <source>
        <dbReference type="ARBA" id="ARBA00023146"/>
    </source>
</evidence>
<evidence type="ECO:0000256" key="5">
    <source>
        <dbReference type="ARBA" id="ARBA00022840"/>
    </source>
</evidence>
<dbReference type="Pfam" id="PF04480">
    <property type="entry name" value="DUF559"/>
    <property type="match status" value="1"/>
</dbReference>
<dbReference type="SUPFAM" id="SSF47323">
    <property type="entry name" value="Anticodon-binding domain of a subclass of class I aminoacyl-tRNA synthetases"/>
    <property type="match status" value="1"/>
</dbReference>
<dbReference type="Pfam" id="PF08264">
    <property type="entry name" value="Anticodon_1"/>
    <property type="match status" value="1"/>
</dbReference>
<keyword evidence="16" id="KW-1185">Reference proteome</keyword>
<feature type="domain" description="Aminoacyl-tRNA synthetase class Ia" evidence="11">
    <location>
        <begin position="11"/>
        <end position="155"/>
    </location>
</feature>
<organism evidence="15 16">
    <name type="scientific">Flavobacterium shii</name>
    <dbReference type="NCBI Taxonomy" id="2987687"/>
    <lineage>
        <taxon>Bacteria</taxon>
        <taxon>Pseudomonadati</taxon>
        <taxon>Bacteroidota</taxon>
        <taxon>Flavobacteriia</taxon>
        <taxon>Flavobacteriales</taxon>
        <taxon>Flavobacteriaceae</taxon>
        <taxon>Flavobacterium</taxon>
    </lineage>
</organism>
<comment type="similarity">
    <text evidence="1 9 10">Belongs to the class-I aminoacyl-tRNA synthetase family.</text>
</comment>
<dbReference type="SUPFAM" id="SSF52980">
    <property type="entry name" value="Restriction endonuclease-like"/>
    <property type="match status" value="1"/>
</dbReference>
<dbReference type="PROSITE" id="PS00178">
    <property type="entry name" value="AA_TRNA_LIGASE_I"/>
    <property type="match status" value="1"/>
</dbReference>
<dbReference type="PANTHER" id="PTHR43740:SF2">
    <property type="entry name" value="LEUCINE--TRNA LIGASE, MITOCHONDRIAL"/>
    <property type="match status" value="1"/>
</dbReference>
<evidence type="ECO:0000256" key="6">
    <source>
        <dbReference type="ARBA" id="ARBA00022917"/>
    </source>
</evidence>
<evidence type="ECO:0000259" key="11">
    <source>
        <dbReference type="Pfam" id="PF00133"/>
    </source>
</evidence>
<dbReference type="Gene3D" id="3.40.50.620">
    <property type="entry name" value="HUPs"/>
    <property type="match status" value="3"/>
</dbReference>
<evidence type="ECO:0000256" key="3">
    <source>
        <dbReference type="ARBA" id="ARBA00022598"/>
    </source>
</evidence>
<dbReference type="Gene3D" id="1.10.730.10">
    <property type="entry name" value="Isoleucyl-tRNA Synthetase, Domain 1"/>
    <property type="match status" value="1"/>
</dbReference>
<accession>A0A9X2ZDE9</accession>
<dbReference type="RefSeq" id="WP_264207416.1">
    <property type="nucleotide sequence ID" value="NZ_JAOZEW010000018.1"/>
</dbReference>
<name>A0A9X2ZDE9_9FLAO</name>
<keyword evidence="5 9" id="KW-0067">ATP-binding</keyword>
<evidence type="ECO:0000259" key="13">
    <source>
        <dbReference type="Pfam" id="PF08264"/>
    </source>
</evidence>
<evidence type="ECO:0000256" key="1">
    <source>
        <dbReference type="ARBA" id="ARBA00005594"/>
    </source>
</evidence>
<evidence type="ECO:0000259" key="12">
    <source>
        <dbReference type="Pfam" id="PF04480"/>
    </source>
</evidence>
<feature type="domain" description="Methionyl/Valyl/Leucyl/Isoleucyl-tRNA synthetase anticodon-binding" evidence="13">
    <location>
        <begin position="944"/>
        <end position="1055"/>
    </location>
</feature>
<dbReference type="InterPro" id="IPR001412">
    <property type="entry name" value="aa-tRNA-synth_I_CS"/>
</dbReference>
<reference evidence="15" key="1">
    <citation type="submission" date="2022-10" db="EMBL/GenBank/DDBJ databases">
        <title>Two novel species of Flavobacterium.</title>
        <authorList>
            <person name="Liu Q."/>
            <person name="Xin Y.-H."/>
        </authorList>
    </citation>
    <scope>NUCLEOTIDE SEQUENCE</scope>
    <source>
        <strain evidence="15">LS1R49</strain>
    </source>
</reference>
<keyword evidence="6 9" id="KW-0648">Protein biosynthesis</keyword>
<keyword evidence="7 9" id="KW-0030">Aminoacyl-tRNA synthetase</keyword>
<dbReference type="PANTHER" id="PTHR43740">
    <property type="entry name" value="LEUCYL-TRNA SYNTHETASE"/>
    <property type="match status" value="1"/>
</dbReference>
<dbReference type="GO" id="GO:0002161">
    <property type="term" value="F:aminoacyl-tRNA deacylase activity"/>
    <property type="evidence" value="ECO:0007669"/>
    <property type="project" value="InterPro"/>
</dbReference>
<comment type="subcellular location">
    <subcellularLocation>
        <location evidence="9">Cytoplasm</location>
    </subcellularLocation>
</comment>
<evidence type="ECO:0000313" key="15">
    <source>
        <dbReference type="EMBL" id="MCV9929326.1"/>
    </source>
</evidence>
<dbReference type="EC" id="6.1.1.4" evidence="9"/>
<dbReference type="PRINTS" id="PR00985">
    <property type="entry name" value="TRNASYNTHLEU"/>
</dbReference>
<evidence type="ECO:0000259" key="14">
    <source>
        <dbReference type="Pfam" id="PF13603"/>
    </source>
</evidence>
<dbReference type="InterPro" id="IPR009008">
    <property type="entry name" value="Val/Leu/Ile-tRNA-synth_edit"/>
</dbReference>
<dbReference type="GO" id="GO:0005829">
    <property type="term" value="C:cytosol"/>
    <property type="evidence" value="ECO:0007669"/>
    <property type="project" value="TreeGrafter"/>
</dbReference>
<keyword evidence="3 9" id="KW-0436">Ligase</keyword>
<dbReference type="HAMAP" id="MF_00049_B">
    <property type="entry name" value="Leu_tRNA_synth_B"/>
    <property type="match status" value="1"/>
</dbReference>
<comment type="catalytic activity">
    <reaction evidence="8 9">
        <text>tRNA(Leu) + L-leucine + ATP = L-leucyl-tRNA(Leu) + AMP + diphosphate</text>
        <dbReference type="Rhea" id="RHEA:11688"/>
        <dbReference type="Rhea" id="RHEA-COMP:9613"/>
        <dbReference type="Rhea" id="RHEA-COMP:9622"/>
        <dbReference type="ChEBI" id="CHEBI:30616"/>
        <dbReference type="ChEBI" id="CHEBI:33019"/>
        <dbReference type="ChEBI" id="CHEBI:57427"/>
        <dbReference type="ChEBI" id="CHEBI:78442"/>
        <dbReference type="ChEBI" id="CHEBI:78494"/>
        <dbReference type="ChEBI" id="CHEBI:456215"/>
        <dbReference type="EC" id="6.1.1.4"/>
    </reaction>
</comment>
<evidence type="ECO:0000256" key="8">
    <source>
        <dbReference type="ARBA" id="ARBA00047469"/>
    </source>
</evidence>
<feature type="domain" description="Leucyl-tRNA synthetase editing" evidence="14">
    <location>
        <begin position="447"/>
        <end position="613"/>
    </location>
</feature>
<dbReference type="SUPFAM" id="SSF52374">
    <property type="entry name" value="Nucleotidylyl transferase"/>
    <property type="match status" value="1"/>
</dbReference>
<protein>
    <recommendedName>
        <fullName evidence="9">Leucine--tRNA ligase</fullName>
        <ecNumber evidence="9">6.1.1.4</ecNumber>
    </recommendedName>
    <alternativeName>
        <fullName evidence="9">Leucyl-tRNA synthetase</fullName>
        <shortName evidence="9">LeuRS</shortName>
    </alternativeName>
</protein>
<dbReference type="InterPro" id="IPR011335">
    <property type="entry name" value="Restrct_endonuc-II-like"/>
</dbReference>